<dbReference type="Proteomes" id="UP000759131">
    <property type="component" value="Unassembled WGS sequence"/>
</dbReference>
<keyword evidence="3" id="KW-1185">Reference proteome</keyword>
<organism evidence="2">
    <name type="scientific">Medioppia subpectinata</name>
    <dbReference type="NCBI Taxonomy" id="1979941"/>
    <lineage>
        <taxon>Eukaryota</taxon>
        <taxon>Metazoa</taxon>
        <taxon>Ecdysozoa</taxon>
        <taxon>Arthropoda</taxon>
        <taxon>Chelicerata</taxon>
        <taxon>Arachnida</taxon>
        <taxon>Acari</taxon>
        <taxon>Acariformes</taxon>
        <taxon>Sarcoptiformes</taxon>
        <taxon>Oribatida</taxon>
        <taxon>Brachypylina</taxon>
        <taxon>Oppioidea</taxon>
        <taxon>Oppiidae</taxon>
        <taxon>Medioppia</taxon>
    </lineage>
</organism>
<dbReference type="OrthoDB" id="6435431at2759"/>
<evidence type="ECO:0000259" key="1">
    <source>
        <dbReference type="Pfam" id="PF21149"/>
    </source>
</evidence>
<dbReference type="EMBL" id="OC855126">
    <property type="protein sequence ID" value="CAD7621285.1"/>
    <property type="molecule type" value="Genomic_DNA"/>
</dbReference>
<dbReference type="EMBL" id="CAJPIZ010000551">
    <property type="protein sequence ID" value="CAG2101715.1"/>
    <property type="molecule type" value="Genomic_DNA"/>
</dbReference>
<dbReference type="Gene3D" id="3.40.50.720">
    <property type="entry name" value="NAD(P)-binding Rossmann-like Domain"/>
    <property type="match status" value="1"/>
</dbReference>
<evidence type="ECO:0000313" key="3">
    <source>
        <dbReference type="Proteomes" id="UP000759131"/>
    </source>
</evidence>
<proteinExistence type="predicted"/>
<reference evidence="2" key="1">
    <citation type="submission" date="2020-11" db="EMBL/GenBank/DDBJ databases">
        <authorList>
            <person name="Tran Van P."/>
        </authorList>
    </citation>
    <scope>NUCLEOTIDE SEQUENCE</scope>
</reference>
<dbReference type="Pfam" id="PF21149">
    <property type="entry name" value="FAS_pseudo-KR"/>
    <property type="match status" value="1"/>
</dbReference>
<dbReference type="AlphaFoldDB" id="A0A7R9PUF5"/>
<dbReference type="Gene3D" id="3.90.180.10">
    <property type="entry name" value="Medium-chain alcohol dehydrogenases, catalytic domain"/>
    <property type="match status" value="1"/>
</dbReference>
<name>A0A7R9PUF5_9ACAR</name>
<dbReference type="InterPro" id="IPR049391">
    <property type="entry name" value="FAS_pseudo-KR"/>
</dbReference>
<protein>
    <recommendedName>
        <fullName evidence="1">Fatty acid synthase pseudo-KR domain-containing protein</fullName>
    </recommendedName>
</protein>
<evidence type="ECO:0000313" key="2">
    <source>
        <dbReference type="EMBL" id="CAD7621285.1"/>
    </source>
</evidence>
<gene>
    <name evidence="2" type="ORF">OSB1V03_LOCUS1757</name>
</gene>
<sequence length="446" mass="52027">MIFNIYVYLRCTTLPYQNCYLKEGSERAGMLFDREDVKVYDSKTITSHLPNHIPAFFRPIFQFKIQKNERLIRSLVDIVCENFITNKELKVTEINMTSGLLATEVEQNIKQFKIFPFDVDYNLVVKSQQNILEIYKSRSIEWDPKDNILLKSSHLIILRDTQDLWQMDLQSFIQDIYDSLQTHGFLLSVFRYKFTEPEIAFMDFTEQSLINDTQLKERIQNFMSICDKLDLNLICNKSDSISSQSLLFKKVVNNYKIPDKNNIINISGDYQQWFELLKQRIITAKDSVNSTDNIWLVSQDSCINGILGLMNCLRLESGGECLRYIFHMDTNTDTNIDFNTKPYSDILANDLVANVVKGGKLGTYRHIKLPADYDKIESNEYHLNFGQIQDLASLQWYNSQKIPDRTESYSVNNTKIIKHKVNVYYSGLTFKDVMLATEVISIFRLS</sequence>
<dbReference type="InterPro" id="IPR029063">
    <property type="entry name" value="SAM-dependent_MTases_sf"/>
</dbReference>
<dbReference type="Gene3D" id="3.40.50.150">
    <property type="entry name" value="Vaccinia Virus protein VP39"/>
    <property type="match status" value="1"/>
</dbReference>
<feature type="domain" description="Fatty acid synthase pseudo-KR" evidence="1">
    <location>
        <begin position="272"/>
        <end position="369"/>
    </location>
</feature>
<accession>A0A7R9PUF5</accession>